<dbReference type="Proteomes" id="UP001054837">
    <property type="component" value="Unassembled WGS sequence"/>
</dbReference>
<organism evidence="1 2">
    <name type="scientific">Caerostris darwini</name>
    <dbReference type="NCBI Taxonomy" id="1538125"/>
    <lineage>
        <taxon>Eukaryota</taxon>
        <taxon>Metazoa</taxon>
        <taxon>Ecdysozoa</taxon>
        <taxon>Arthropoda</taxon>
        <taxon>Chelicerata</taxon>
        <taxon>Arachnida</taxon>
        <taxon>Araneae</taxon>
        <taxon>Araneomorphae</taxon>
        <taxon>Entelegynae</taxon>
        <taxon>Araneoidea</taxon>
        <taxon>Araneidae</taxon>
        <taxon>Caerostris</taxon>
    </lineage>
</organism>
<dbReference type="EMBL" id="BPLQ01003121">
    <property type="protein sequence ID" value="GIX98161.1"/>
    <property type="molecule type" value="Genomic_DNA"/>
</dbReference>
<accession>A0AAV4PM40</accession>
<gene>
    <name evidence="1" type="ORF">CDAR_396621</name>
</gene>
<comment type="caution">
    <text evidence="1">The sequence shown here is derived from an EMBL/GenBank/DDBJ whole genome shotgun (WGS) entry which is preliminary data.</text>
</comment>
<evidence type="ECO:0000313" key="2">
    <source>
        <dbReference type="Proteomes" id="UP001054837"/>
    </source>
</evidence>
<name>A0AAV4PM40_9ARAC</name>
<keyword evidence="2" id="KW-1185">Reference proteome</keyword>
<protein>
    <submittedName>
        <fullName evidence="1">Uncharacterized protein</fullName>
    </submittedName>
</protein>
<dbReference type="AlphaFoldDB" id="A0AAV4PM40"/>
<proteinExistence type="predicted"/>
<sequence length="96" mass="10681">MPCPSHPLPDKSLSTHFSTPLREAARYANPPSLGMHGMARKRSMNISEIKAALSEMAPGALNRHLAAYRSGWMWTLKGKTVTQWLFLGTFFSMCSL</sequence>
<evidence type="ECO:0000313" key="1">
    <source>
        <dbReference type="EMBL" id="GIX98161.1"/>
    </source>
</evidence>
<reference evidence="1 2" key="1">
    <citation type="submission" date="2021-06" db="EMBL/GenBank/DDBJ databases">
        <title>Caerostris darwini draft genome.</title>
        <authorList>
            <person name="Kono N."/>
            <person name="Arakawa K."/>
        </authorList>
    </citation>
    <scope>NUCLEOTIDE SEQUENCE [LARGE SCALE GENOMIC DNA]</scope>
</reference>